<evidence type="ECO:0000256" key="4">
    <source>
        <dbReference type="ARBA" id="ARBA00023159"/>
    </source>
</evidence>
<dbReference type="PANTHER" id="PTHR17045">
    <property type="entry name" value="MELANOCYTE SPECIFIC GENE RELATED CITED"/>
    <property type="match status" value="1"/>
</dbReference>
<dbReference type="PANTHER" id="PTHR17045:SF6">
    <property type="entry name" value="CBP_P300-INTERACTING TRANSACTIVATOR 1"/>
    <property type="match status" value="1"/>
</dbReference>
<evidence type="ECO:0000256" key="5">
    <source>
        <dbReference type="ARBA" id="ARBA00023163"/>
    </source>
</evidence>
<keyword evidence="5" id="KW-0804">Transcription</keyword>
<accession>A0A7K4R2T9</accession>
<organism evidence="8 9">
    <name type="scientific">Neopipo cinnamomea</name>
    <dbReference type="NCBI Taxonomy" id="456388"/>
    <lineage>
        <taxon>Eukaryota</taxon>
        <taxon>Metazoa</taxon>
        <taxon>Chordata</taxon>
        <taxon>Craniata</taxon>
        <taxon>Vertebrata</taxon>
        <taxon>Euteleostomi</taxon>
        <taxon>Archelosauria</taxon>
        <taxon>Archosauria</taxon>
        <taxon>Dinosauria</taxon>
        <taxon>Saurischia</taxon>
        <taxon>Theropoda</taxon>
        <taxon>Coelurosauria</taxon>
        <taxon>Aves</taxon>
        <taxon>Neognathae</taxon>
        <taxon>Neoaves</taxon>
        <taxon>Telluraves</taxon>
        <taxon>Australaves</taxon>
        <taxon>Passeriformes</taxon>
        <taxon>Tyrannidae</taxon>
        <taxon>Neopipo</taxon>
    </lineage>
</organism>
<feature type="non-terminal residue" evidence="8">
    <location>
        <position position="113"/>
    </location>
</feature>
<evidence type="ECO:0000313" key="8">
    <source>
        <dbReference type="EMBL" id="NWQ67182.1"/>
    </source>
</evidence>
<dbReference type="Proteomes" id="UP000556200">
    <property type="component" value="Unassembled WGS sequence"/>
</dbReference>
<feature type="region of interest" description="Disordered" evidence="7">
    <location>
        <begin position="1"/>
        <end position="72"/>
    </location>
</feature>
<comment type="caution">
    <text evidence="8">The sequence shown here is derived from an EMBL/GenBank/DDBJ whole genome shotgun (WGS) entry which is preliminary data.</text>
</comment>
<evidence type="ECO:0000256" key="7">
    <source>
        <dbReference type="SAM" id="MobiDB-lite"/>
    </source>
</evidence>
<keyword evidence="3" id="KW-0805">Transcription regulation</keyword>
<dbReference type="Pfam" id="PF04487">
    <property type="entry name" value="CITED"/>
    <property type="match status" value="1"/>
</dbReference>
<dbReference type="InterPro" id="IPR007576">
    <property type="entry name" value="CITED"/>
</dbReference>
<evidence type="ECO:0000256" key="3">
    <source>
        <dbReference type="ARBA" id="ARBA00023015"/>
    </source>
</evidence>
<dbReference type="Gene3D" id="6.10.140.2200">
    <property type="match status" value="1"/>
</dbReference>
<dbReference type="GO" id="GO:0005634">
    <property type="term" value="C:nucleus"/>
    <property type="evidence" value="ECO:0007669"/>
    <property type="project" value="UniProtKB-SubCell"/>
</dbReference>
<dbReference type="GO" id="GO:0003713">
    <property type="term" value="F:transcription coactivator activity"/>
    <property type="evidence" value="ECO:0007669"/>
    <property type="project" value="TreeGrafter"/>
</dbReference>
<keyword evidence="6" id="KW-0539">Nucleus</keyword>
<reference evidence="8 9" key="1">
    <citation type="submission" date="2019-09" db="EMBL/GenBank/DDBJ databases">
        <title>Bird 10,000 Genomes (B10K) Project - Family phase.</title>
        <authorList>
            <person name="Zhang G."/>
        </authorList>
    </citation>
    <scope>NUCLEOTIDE SEQUENCE [LARGE SCALE GENOMIC DNA]</scope>
    <source>
        <strain evidence="8">B10K-DU-004-15</strain>
        <tissue evidence="8">Mixed tissue sample</tissue>
    </source>
</reference>
<feature type="non-terminal residue" evidence="8">
    <location>
        <position position="1"/>
    </location>
</feature>
<dbReference type="EMBL" id="VYZA01000493">
    <property type="protein sequence ID" value="NWQ67182.1"/>
    <property type="molecule type" value="Genomic_DNA"/>
</dbReference>
<keyword evidence="9" id="KW-1185">Reference proteome</keyword>
<evidence type="ECO:0000313" key="9">
    <source>
        <dbReference type="Proteomes" id="UP000556200"/>
    </source>
</evidence>
<evidence type="ECO:0000256" key="6">
    <source>
        <dbReference type="ARBA" id="ARBA00023242"/>
    </source>
</evidence>
<comment type="similarity">
    <text evidence="2">Belongs to the CITED family.</text>
</comment>
<evidence type="ECO:0000256" key="1">
    <source>
        <dbReference type="ARBA" id="ARBA00004123"/>
    </source>
</evidence>
<dbReference type="AlphaFoldDB" id="A0A7K4R2T9"/>
<comment type="subcellular location">
    <subcellularLocation>
        <location evidence="1">Nucleus</location>
    </subcellularLocation>
</comment>
<keyword evidence="4" id="KW-0010">Activator</keyword>
<protein>
    <submittedName>
        <fullName evidence="8">CITE1 protein</fullName>
    </submittedName>
</protein>
<evidence type="ECO:0000256" key="2">
    <source>
        <dbReference type="ARBA" id="ARBA00006967"/>
    </source>
</evidence>
<sequence length="113" mass="11371">AAGVSTCPSRPCGPAGGFPIPGQLAPAEALHPGPHLGASPAPHGAPLAACLGPQGAESRHLQPARPGLIDSDPVDEEVLRALVLELGLDRADGLPELRLGHHEFDPLADLPAG</sequence>
<name>A0A7K4R2T9_9TYRA</name>
<proteinExistence type="inferred from homology"/>
<gene>
    <name evidence="8" type="primary">Cited1</name>
    <name evidence="8" type="ORF">NEOCIN_R15263</name>
</gene>